<feature type="region of interest" description="Disordered" evidence="1">
    <location>
        <begin position="1"/>
        <end position="24"/>
    </location>
</feature>
<proteinExistence type="predicted"/>
<protein>
    <submittedName>
        <fullName evidence="2">Uncharacterized protein</fullName>
    </submittedName>
</protein>
<evidence type="ECO:0000256" key="1">
    <source>
        <dbReference type="SAM" id="MobiDB-lite"/>
    </source>
</evidence>
<dbReference type="Proteomes" id="UP000218615">
    <property type="component" value="Unassembled WGS sequence"/>
</dbReference>
<gene>
    <name evidence="2" type="ORF">MNV_1440005</name>
</gene>
<name>A0A284VKX6_9EURY</name>
<organism evidence="2 3">
    <name type="scientific">Candidatus Methanoperedens nitratireducens</name>
    <dbReference type="NCBI Taxonomy" id="1392998"/>
    <lineage>
        <taxon>Archaea</taxon>
        <taxon>Methanobacteriati</taxon>
        <taxon>Methanobacteriota</taxon>
        <taxon>Stenosarchaea group</taxon>
        <taxon>Methanomicrobia</taxon>
        <taxon>Methanosarcinales</taxon>
        <taxon>ANME-2 cluster</taxon>
        <taxon>Candidatus Methanoperedentaceae</taxon>
        <taxon>Candidatus Methanoperedens</taxon>
    </lineage>
</organism>
<keyword evidence="3" id="KW-1185">Reference proteome</keyword>
<dbReference type="EMBL" id="FZMP01000051">
    <property type="protein sequence ID" value="SNQ59946.1"/>
    <property type="molecule type" value="Genomic_DNA"/>
</dbReference>
<reference evidence="3" key="1">
    <citation type="submission" date="2017-06" db="EMBL/GenBank/DDBJ databases">
        <authorList>
            <person name="Cremers G."/>
        </authorList>
    </citation>
    <scope>NUCLEOTIDE SEQUENCE [LARGE SCALE GENOMIC DNA]</scope>
</reference>
<evidence type="ECO:0000313" key="3">
    <source>
        <dbReference type="Proteomes" id="UP000218615"/>
    </source>
</evidence>
<evidence type="ECO:0000313" key="2">
    <source>
        <dbReference type="EMBL" id="SNQ59946.1"/>
    </source>
</evidence>
<dbReference type="AlphaFoldDB" id="A0A284VKX6"/>
<sequence length="85" mass="9620">MPNFKSLRIDFNGGAQTSRPKTNMDEKTIDAAILEVRHEFIILPAFSLFLGRWNTKAVWKPRALIIESRSMLDNNAEIVPTSCGE</sequence>
<accession>A0A284VKX6</accession>